<dbReference type="PANTHER" id="PTHR12558">
    <property type="entry name" value="CELL DIVISION CYCLE 16,23,27"/>
    <property type="match status" value="1"/>
</dbReference>
<evidence type="ECO:0000256" key="2">
    <source>
        <dbReference type="SAM" id="SignalP"/>
    </source>
</evidence>
<feature type="repeat" description="TPR" evidence="1">
    <location>
        <begin position="208"/>
        <end position="241"/>
    </location>
</feature>
<proteinExistence type="predicted"/>
<feature type="repeat" description="TPR" evidence="1">
    <location>
        <begin position="274"/>
        <end position="307"/>
    </location>
</feature>
<name>B5YI68_THEYD</name>
<dbReference type="SUPFAM" id="SSF50156">
    <property type="entry name" value="PDZ domain-like"/>
    <property type="match status" value="1"/>
</dbReference>
<evidence type="ECO:0000256" key="1">
    <source>
        <dbReference type="PROSITE-ProRule" id="PRU00339"/>
    </source>
</evidence>
<keyword evidence="1" id="KW-0802">TPR repeat</keyword>
<protein>
    <submittedName>
        <fullName evidence="4">Tetratricopeptide repeat domain protein</fullName>
    </submittedName>
</protein>
<keyword evidence="2" id="KW-0732">Signal</keyword>
<dbReference type="Gene3D" id="2.30.42.10">
    <property type="match status" value="1"/>
</dbReference>
<dbReference type="eggNOG" id="COG0793">
    <property type="taxonomic scope" value="Bacteria"/>
</dbReference>
<evidence type="ECO:0000313" key="4">
    <source>
        <dbReference type="EMBL" id="ACI21481.1"/>
    </source>
</evidence>
<dbReference type="PANTHER" id="PTHR12558:SF13">
    <property type="entry name" value="CELL DIVISION CYCLE PROTEIN 27 HOMOLOG"/>
    <property type="match status" value="1"/>
</dbReference>
<dbReference type="PROSITE" id="PS50005">
    <property type="entry name" value="TPR"/>
    <property type="match status" value="3"/>
</dbReference>
<dbReference type="InParanoid" id="B5YI68"/>
<feature type="domain" description="PDZ" evidence="3">
    <location>
        <begin position="435"/>
        <end position="509"/>
    </location>
</feature>
<dbReference type="OrthoDB" id="9812068at2"/>
<gene>
    <name evidence="4" type="ordered locus">THEYE_A1909</name>
</gene>
<dbReference type="InterPro" id="IPR036034">
    <property type="entry name" value="PDZ_sf"/>
</dbReference>
<dbReference type="PATRIC" id="fig|289376.4.peg.1865"/>
<dbReference type="SUPFAM" id="SSF48452">
    <property type="entry name" value="TPR-like"/>
    <property type="match status" value="1"/>
</dbReference>
<dbReference type="SUPFAM" id="SSF81901">
    <property type="entry name" value="HCP-like"/>
    <property type="match status" value="1"/>
</dbReference>
<organism evidence="4 5">
    <name type="scientific">Thermodesulfovibrio yellowstonii (strain ATCC 51303 / DSM 11347 / YP87)</name>
    <dbReference type="NCBI Taxonomy" id="289376"/>
    <lineage>
        <taxon>Bacteria</taxon>
        <taxon>Pseudomonadati</taxon>
        <taxon>Nitrospirota</taxon>
        <taxon>Thermodesulfovibrionia</taxon>
        <taxon>Thermodesulfovibrionales</taxon>
        <taxon>Thermodesulfovibrionaceae</taxon>
        <taxon>Thermodesulfovibrio</taxon>
    </lineage>
</organism>
<evidence type="ECO:0000259" key="3">
    <source>
        <dbReference type="SMART" id="SM00228"/>
    </source>
</evidence>
<dbReference type="Proteomes" id="UP000000718">
    <property type="component" value="Chromosome"/>
</dbReference>
<dbReference type="AlphaFoldDB" id="B5YI68"/>
<keyword evidence="5" id="KW-1185">Reference proteome</keyword>
<dbReference type="KEGG" id="tye:THEYE_A1909"/>
<dbReference type="EnsemblBacteria" id="ACI21481">
    <property type="protein sequence ID" value="ACI21481"/>
    <property type="gene ID" value="THEYE_A1909"/>
</dbReference>
<sequence length="651" mass="75663">MKKFFISVMLLCLVEFAYAQSEIEKYRCIEVRTDLVDDKIQYSIKRENSVEFILKNCLPESLKIHVGDKKFTYEKSKILVEDGRIEKNDLFAFECYQPFFEEDLYHYRITNQAEYIKYLNSRNYRFHLGKITPLITPDYSLYPTLKQTAEKVNLETPHRTFVILNRSGGASHEFFCYIDESHAKKPLQDKCLYSFDQVLDIHMKNNDAVAIKALAEKYLKRLDYEKAEKAYKKLMELSNNEDYEGLLSFYITTNQYRKAEEILLKKIDESPYDARLYISLANLYLHKSEYDRAKLFITKALKLGFEEGEYKAYGILGEVYIAERNFKGAILSFKKASELFKKECEQQKLLMDFFKKDTEIVDCELQALPYELKTIYSLTELEDFIEAEKMAKEILSKKQDNPYIFGHLSFIYAGTGDFEKAIDASDKAISLLKRKGIGANIVMGEIYPMVVSVDRNTPSEKAGLKRGDRIINIGDRDLRLYRESKDIIQMLVDYISSNDTVKLTIHRDNSTDLKKIELKPEEFLKPEASQALAFKAIILRVKGNYPEFENLTTKAYELNPEDKLAEIAMALLKTDTGSFNEALEFLEKAGKDVHGSLILLIRPLVYAKAGQVNKAKELYREIPEELLKTKNTLYRVLLDEIKRVLHDKQLN</sequence>
<dbReference type="SMART" id="SM00028">
    <property type="entry name" value="TPR"/>
    <property type="match status" value="5"/>
</dbReference>
<feature type="chain" id="PRO_5002839061" evidence="2">
    <location>
        <begin position="20"/>
        <end position="651"/>
    </location>
</feature>
<dbReference type="EMBL" id="CP001147">
    <property type="protein sequence ID" value="ACI21481.1"/>
    <property type="molecule type" value="Genomic_DNA"/>
</dbReference>
<reference evidence="5" key="1">
    <citation type="submission" date="2008-08" db="EMBL/GenBank/DDBJ databases">
        <title>The complete genome sequence of Thermodesulfovibrio yellowstonii strain ATCC 51303 / DSM 11347 / YP87.</title>
        <authorList>
            <person name="Dodson R.J."/>
            <person name="Durkin A.S."/>
            <person name="Wu M."/>
            <person name="Eisen J."/>
            <person name="Sutton G."/>
        </authorList>
    </citation>
    <scope>NUCLEOTIDE SEQUENCE [LARGE SCALE GENOMIC DNA]</scope>
    <source>
        <strain evidence="5">ATCC 51303 / DSM 11347 / YP87</strain>
    </source>
</reference>
<feature type="signal peptide" evidence="2">
    <location>
        <begin position="1"/>
        <end position="19"/>
    </location>
</feature>
<dbReference type="InterPro" id="IPR011990">
    <property type="entry name" value="TPR-like_helical_dom_sf"/>
</dbReference>
<dbReference type="eggNOG" id="COG0457">
    <property type="taxonomic scope" value="Bacteria"/>
</dbReference>
<dbReference type="SMART" id="SM00228">
    <property type="entry name" value="PDZ"/>
    <property type="match status" value="1"/>
</dbReference>
<dbReference type="Pfam" id="PF13180">
    <property type="entry name" value="PDZ_2"/>
    <property type="match status" value="1"/>
</dbReference>
<accession>B5YI68</accession>
<dbReference type="InterPro" id="IPR001478">
    <property type="entry name" value="PDZ"/>
</dbReference>
<dbReference type="Gene3D" id="1.25.40.10">
    <property type="entry name" value="Tetratricopeptide repeat domain"/>
    <property type="match status" value="2"/>
</dbReference>
<reference evidence="4 5" key="2">
    <citation type="journal article" date="2015" name="Genome Announc.">
        <title>Genome Sequence of the Sulfate-Reducing Thermophilic Bacterium Thermodesulfovibrio yellowstonii Strain DSM 11347T (Phylum Nitrospirae).</title>
        <authorList>
            <person name="Bhatnagar S."/>
            <person name="Badger J.H."/>
            <person name="Madupu R."/>
            <person name="Khouri H.M."/>
            <person name="O'Connor E.M."/>
            <person name="Robb F.T."/>
            <person name="Ward N.L."/>
            <person name="Eisen J.A."/>
        </authorList>
    </citation>
    <scope>NUCLEOTIDE SEQUENCE [LARGE SCALE GENOMIC DNA]</scope>
    <source>
        <strain evidence="5">ATCC 51303 / DSM 11347 / YP87</strain>
    </source>
</reference>
<evidence type="ECO:0000313" key="5">
    <source>
        <dbReference type="Proteomes" id="UP000000718"/>
    </source>
</evidence>
<dbReference type="Pfam" id="PF13181">
    <property type="entry name" value="TPR_8"/>
    <property type="match status" value="1"/>
</dbReference>
<feature type="repeat" description="TPR" evidence="1">
    <location>
        <begin position="310"/>
        <end position="343"/>
    </location>
</feature>
<dbReference type="HOGENOM" id="CLU_420872_0_0_0"/>
<dbReference type="RefSeq" id="WP_012546195.1">
    <property type="nucleotide sequence ID" value="NC_011296.1"/>
</dbReference>
<dbReference type="InterPro" id="IPR019734">
    <property type="entry name" value="TPR_rpt"/>
</dbReference>
<dbReference type="STRING" id="289376.THEYE_A1909"/>